<dbReference type="PANTHER" id="PTHR14778">
    <property type="entry name" value="KINETOCHORE-ASSOCIATED PROTEIN DSN1 HOMOLOG"/>
    <property type="match status" value="1"/>
</dbReference>
<feature type="compositionally biased region" description="Low complexity" evidence="1">
    <location>
        <begin position="418"/>
        <end position="432"/>
    </location>
</feature>
<organism evidence="2 3">
    <name type="scientific">Lasiodiplodia hormozganensis</name>
    <dbReference type="NCBI Taxonomy" id="869390"/>
    <lineage>
        <taxon>Eukaryota</taxon>
        <taxon>Fungi</taxon>
        <taxon>Dikarya</taxon>
        <taxon>Ascomycota</taxon>
        <taxon>Pezizomycotina</taxon>
        <taxon>Dothideomycetes</taxon>
        <taxon>Dothideomycetes incertae sedis</taxon>
        <taxon>Botryosphaeriales</taxon>
        <taxon>Botryosphaeriaceae</taxon>
        <taxon>Lasiodiplodia</taxon>
    </lineage>
</organism>
<sequence length="586" mass="62978">MTAILSVRSPLVNLSMASTQRGAPTTTTTRRRSARHAFADEEDNGHQHHVEAPAGKKAKKEAAAVNGVGRGGANGTAAAAAEAGTKAGRRKTRASAAYDEDDDGFTFSRTRPKKTAAKKVAEAEPAPAPVTKKAKLSKVVEEQQPPAEEPAKSTAKKTRKSAVAAIAPAVAEEVAPKRRRSARLSAGTNAQEQQQQASTPAPEKAKRPRKSTAHKDKTRTPKQGNEDGVALVGAEAEERAEAEQPSRDGTKIALPFADTPIIKRNKEMRKGGGAGHRRSSTGLRGRRASSLIDSGTSNAVPHAEVPPEEFYKHIEQSLPEPRRMKQLLTWCGTRALPDKPTGEVKDASAIMAARAIQQELLNEFASKSEMSNWFDREDVEPAALVKKPNPRNIENSVKLGELEQEVKRLQEEKKAWESLLKTPSLGSSSSPPESKDNGTLPDATQPPDAVPDIDPTLLDDPEQARILASLNSLSLESLSSNPAEATSTEAQPTSTIRPPSISRSELVSRLQAITASLEPQIDLFADGLHKVSQYRDTAERVATHILGSAAERIDERDREVKKAAGTEDIGLRDALKALASTLNERT</sequence>
<feature type="compositionally biased region" description="Low complexity" evidence="1">
    <location>
        <begin position="75"/>
        <end position="86"/>
    </location>
</feature>
<dbReference type="InterPro" id="IPR013218">
    <property type="entry name" value="Dsn1/Mis13"/>
</dbReference>
<dbReference type="GO" id="GO:0051301">
    <property type="term" value="P:cell division"/>
    <property type="evidence" value="ECO:0007669"/>
    <property type="project" value="InterPro"/>
</dbReference>
<feature type="region of interest" description="Disordered" evidence="1">
    <location>
        <begin position="417"/>
        <end position="465"/>
    </location>
</feature>
<dbReference type="GO" id="GO:0007059">
    <property type="term" value="P:chromosome segregation"/>
    <property type="evidence" value="ECO:0007669"/>
    <property type="project" value="InterPro"/>
</dbReference>
<feature type="compositionally biased region" description="Basic residues" evidence="1">
    <location>
        <begin position="275"/>
        <end position="287"/>
    </location>
</feature>
<proteinExistence type="predicted"/>
<evidence type="ECO:0000313" key="3">
    <source>
        <dbReference type="Proteomes" id="UP001175001"/>
    </source>
</evidence>
<dbReference type="PANTHER" id="PTHR14778:SF2">
    <property type="entry name" value="KINETOCHORE-ASSOCIATED PROTEIN DSN1 HOMOLOG"/>
    <property type="match status" value="1"/>
</dbReference>
<feature type="compositionally biased region" description="Basic and acidic residues" evidence="1">
    <location>
        <begin position="236"/>
        <end position="250"/>
    </location>
</feature>
<protein>
    <submittedName>
        <fullName evidence="2">Kinetochore protein mis13</fullName>
    </submittedName>
</protein>
<feature type="compositionally biased region" description="Polar residues" evidence="1">
    <location>
        <begin position="186"/>
        <end position="199"/>
    </location>
</feature>
<dbReference type="GO" id="GO:0000444">
    <property type="term" value="C:MIS12/MIND type complex"/>
    <property type="evidence" value="ECO:0007669"/>
    <property type="project" value="InterPro"/>
</dbReference>
<keyword evidence="3" id="KW-1185">Reference proteome</keyword>
<dbReference type="EMBL" id="JAUJDW010000002">
    <property type="protein sequence ID" value="KAK0664237.1"/>
    <property type="molecule type" value="Genomic_DNA"/>
</dbReference>
<gene>
    <name evidence="2" type="primary">mis13</name>
    <name evidence="2" type="ORF">DIS24_g732</name>
</gene>
<dbReference type="Pfam" id="PF08202">
    <property type="entry name" value="MIS13"/>
    <property type="match status" value="1"/>
</dbReference>
<feature type="region of interest" description="Disordered" evidence="1">
    <location>
        <begin position="477"/>
        <end position="502"/>
    </location>
</feature>
<comment type="caution">
    <text evidence="2">The sequence shown here is derived from an EMBL/GenBank/DDBJ whole genome shotgun (WGS) entry which is preliminary data.</text>
</comment>
<evidence type="ECO:0000256" key="1">
    <source>
        <dbReference type="SAM" id="MobiDB-lite"/>
    </source>
</evidence>
<accession>A0AA40D5X7</accession>
<feature type="compositionally biased region" description="Polar residues" evidence="1">
    <location>
        <begin position="486"/>
        <end position="502"/>
    </location>
</feature>
<evidence type="ECO:0000313" key="2">
    <source>
        <dbReference type="EMBL" id="KAK0664237.1"/>
    </source>
</evidence>
<feature type="region of interest" description="Disordered" evidence="1">
    <location>
        <begin position="38"/>
        <end position="307"/>
    </location>
</feature>
<dbReference type="AlphaFoldDB" id="A0AA40D5X7"/>
<dbReference type="Proteomes" id="UP001175001">
    <property type="component" value="Unassembled WGS sequence"/>
</dbReference>
<feature type="compositionally biased region" description="Low complexity" evidence="1">
    <location>
        <begin position="161"/>
        <end position="173"/>
    </location>
</feature>
<name>A0AA40D5X7_9PEZI</name>
<reference evidence="2" key="1">
    <citation type="submission" date="2023-06" db="EMBL/GenBank/DDBJ databases">
        <title>Multi-omics analyses reveal the molecular pathogenesis toolkit of Lasiodiplodia hormozganensis, a cross-kingdom pathogen.</title>
        <authorList>
            <person name="Felix C."/>
            <person name="Meneses R."/>
            <person name="Goncalves M.F.M."/>
            <person name="Tilleman L."/>
            <person name="Duarte A.S."/>
            <person name="Jorrin-Novo J.V."/>
            <person name="Van De Peer Y."/>
            <person name="Deforce D."/>
            <person name="Van Nieuwerburgh F."/>
            <person name="Esteves A.C."/>
            <person name="Alves A."/>
        </authorList>
    </citation>
    <scope>NUCLEOTIDE SEQUENCE</scope>
    <source>
        <strain evidence="2">CBS 339.90</strain>
    </source>
</reference>